<dbReference type="RefSeq" id="WP_186687910.1">
    <property type="nucleotide sequence ID" value="NZ_CP077093.1"/>
</dbReference>
<name>A0A9E6PPV9_9PSED</name>
<dbReference type="KEGG" id="pvw:HU752_012455"/>
<keyword evidence="2" id="KW-1185">Reference proteome</keyword>
<protein>
    <submittedName>
        <fullName evidence="1">Uncharacterized protein</fullName>
    </submittedName>
</protein>
<dbReference type="EMBL" id="CP077093">
    <property type="protein sequence ID" value="QXI30699.1"/>
    <property type="molecule type" value="Genomic_DNA"/>
</dbReference>
<reference evidence="1 2" key="2">
    <citation type="journal article" date="2021" name="Microorganisms">
        <title>The Ever-Expanding Pseudomonas Genus: Description of 43 New Species and Partition of the Pseudomonas putida Group.</title>
        <authorList>
            <person name="Girard L."/>
            <person name="Lood C."/>
            <person name="Hofte M."/>
            <person name="Vandamme P."/>
            <person name="Rokni-Zadeh H."/>
            <person name="van Noort V."/>
            <person name="Lavigne R."/>
            <person name="De Mot R."/>
        </authorList>
    </citation>
    <scope>NUCLEOTIDE SEQUENCE [LARGE SCALE GENOMIC DNA]</scope>
    <source>
        <strain evidence="1 2">RW8P3</strain>
    </source>
</reference>
<gene>
    <name evidence="1" type="ORF">HU752_012455</name>
</gene>
<proteinExistence type="predicted"/>
<evidence type="ECO:0000313" key="2">
    <source>
        <dbReference type="Proteomes" id="UP000634530"/>
    </source>
</evidence>
<sequence length="156" mass="17796">MSGKSEFLFDKVSEYDLVFIDVVGEPSPQLLRAKVRRVYSCGKCFDDFSLCSEIDFVQASMAWGNMALAVGDQAFLFLSTISGRLYEDCWHGHMVVEEIEGDLYAIFQHKEMWLNEDMPPLLRENSRPDPKNSHTTAVRFDAVESYLLSLIEKAGR</sequence>
<reference evidence="1 2" key="1">
    <citation type="journal article" date="2020" name="Microorganisms">
        <title>Reliable Identification of Environmental Pseudomonas Isolates Using the rpoD Gene.</title>
        <authorList>
            <consortium name="The Broad Institute Genome Sequencing Platform"/>
            <person name="Girard L."/>
            <person name="Lood C."/>
            <person name="Rokni-Zadeh H."/>
            <person name="van Noort V."/>
            <person name="Lavigne R."/>
            <person name="De Mot R."/>
        </authorList>
    </citation>
    <scope>NUCLEOTIDE SEQUENCE [LARGE SCALE GENOMIC DNA]</scope>
    <source>
        <strain evidence="1 2">RW8P3</strain>
    </source>
</reference>
<dbReference type="Proteomes" id="UP000634530">
    <property type="component" value="Chromosome"/>
</dbReference>
<organism evidence="1 2">
    <name type="scientific">Pseudomonas vanderleydeniana</name>
    <dbReference type="NCBI Taxonomy" id="2745495"/>
    <lineage>
        <taxon>Bacteria</taxon>
        <taxon>Pseudomonadati</taxon>
        <taxon>Pseudomonadota</taxon>
        <taxon>Gammaproteobacteria</taxon>
        <taxon>Pseudomonadales</taxon>
        <taxon>Pseudomonadaceae</taxon>
        <taxon>Pseudomonas</taxon>
    </lineage>
</organism>
<evidence type="ECO:0000313" key="1">
    <source>
        <dbReference type="EMBL" id="QXI30699.1"/>
    </source>
</evidence>
<dbReference type="AlphaFoldDB" id="A0A9E6PPV9"/>
<accession>A0A9E6PPV9</accession>